<accession>A0A7J6FF74</accession>
<protein>
    <submittedName>
        <fullName evidence="1">Uncharacterized protein</fullName>
    </submittedName>
</protein>
<comment type="caution">
    <text evidence="1">The sequence shown here is derived from an EMBL/GenBank/DDBJ whole genome shotgun (WGS) entry which is preliminary data.</text>
</comment>
<gene>
    <name evidence="1" type="ORF">F8388_019576</name>
</gene>
<proteinExistence type="predicted"/>
<dbReference type="Proteomes" id="UP000525078">
    <property type="component" value="Unassembled WGS sequence"/>
</dbReference>
<sequence length="191" mass="21645">MDKSQVSLPSSQQFQWKFTKLVVHIRSNPNDGFVRKQFSGFLPDGNFNTSLNFNNRRRHQQNSKGTKDHMASELRFIYFLSSLVGIDISGNMLRGEVPAGHIPGNISSLQYLTLLKSVIQLFSGFVPKKQAYLRFPGAFAETQACVWSPLVEASRTQLLKLEFLVEYAKGLAPYKFSLLISQYVGIQVDDY</sequence>
<evidence type="ECO:0000313" key="2">
    <source>
        <dbReference type="Proteomes" id="UP000525078"/>
    </source>
</evidence>
<evidence type="ECO:0000313" key="1">
    <source>
        <dbReference type="EMBL" id="KAF4369351.1"/>
    </source>
</evidence>
<organism evidence="1 2">
    <name type="scientific">Cannabis sativa</name>
    <name type="common">Hemp</name>
    <name type="synonym">Marijuana</name>
    <dbReference type="NCBI Taxonomy" id="3483"/>
    <lineage>
        <taxon>Eukaryota</taxon>
        <taxon>Viridiplantae</taxon>
        <taxon>Streptophyta</taxon>
        <taxon>Embryophyta</taxon>
        <taxon>Tracheophyta</taxon>
        <taxon>Spermatophyta</taxon>
        <taxon>Magnoliopsida</taxon>
        <taxon>eudicotyledons</taxon>
        <taxon>Gunneridae</taxon>
        <taxon>Pentapetalae</taxon>
        <taxon>rosids</taxon>
        <taxon>fabids</taxon>
        <taxon>Rosales</taxon>
        <taxon>Cannabaceae</taxon>
        <taxon>Cannabis</taxon>
    </lineage>
</organism>
<reference evidence="1 2" key="1">
    <citation type="journal article" date="2020" name="bioRxiv">
        <title>Sequence and annotation of 42 cannabis genomes reveals extensive copy number variation in cannabinoid synthesis and pathogen resistance genes.</title>
        <authorList>
            <person name="Mckernan K.J."/>
            <person name="Helbert Y."/>
            <person name="Kane L.T."/>
            <person name="Ebling H."/>
            <person name="Zhang L."/>
            <person name="Liu B."/>
            <person name="Eaton Z."/>
            <person name="Mclaughlin S."/>
            <person name="Kingan S."/>
            <person name="Baybayan P."/>
            <person name="Concepcion G."/>
            <person name="Jordan M."/>
            <person name="Riva A."/>
            <person name="Barbazuk W."/>
            <person name="Harkins T."/>
        </authorList>
    </citation>
    <scope>NUCLEOTIDE SEQUENCE [LARGE SCALE GENOMIC DNA]</scope>
    <source>
        <strain evidence="2">cv. Jamaican Lion 4</strain>
        <tissue evidence="1">Leaf</tissue>
    </source>
</reference>
<dbReference type="AlphaFoldDB" id="A0A7J6FF74"/>
<name>A0A7J6FF74_CANSA</name>
<dbReference type="EMBL" id="JAATIP010000128">
    <property type="protein sequence ID" value="KAF4369351.1"/>
    <property type="molecule type" value="Genomic_DNA"/>
</dbReference>